<feature type="transmembrane region" description="Helical" evidence="1">
    <location>
        <begin position="364"/>
        <end position="386"/>
    </location>
</feature>
<feature type="transmembrane region" description="Helical" evidence="1">
    <location>
        <begin position="335"/>
        <end position="352"/>
    </location>
</feature>
<keyword evidence="1" id="KW-0472">Membrane</keyword>
<dbReference type="RefSeq" id="WP_251740224.1">
    <property type="nucleotide sequence ID" value="NZ_JBHUOJ010000037.1"/>
</dbReference>
<feature type="transmembrane region" description="Helical" evidence="1">
    <location>
        <begin position="12"/>
        <end position="29"/>
    </location>
</feature>
<name>A0ABW5X9S5_9FLAO</name>
<dbReference type="Pfam" id="PF26314">
    <property type="entry name" value="MptA_B_family"/>
    <property type="match status" value="1"/>
</dbReference>
<organism evidence="2 3">
    <name type="scientific">Christiangramia antarctica</name>
    <dbReference type="NCBI Taxonomy" id="2058158"/>
    <lineage>
        <taxon>Bacteria</taxon>
        <taxon>Pseudomonadati</taxon>
        <taxon>Bacteroidota</taxon>
        <taxon>Flavobacteriia</taxon>
        <taxon>Flavobacteriales</taxon>
        <taxon>Flavobacteriaceae</taxon>
        <taxon>Christiangramia</taxon>
    </lineage>
</organism>
<feature type="transmembrane region" description="Helical" evidence="1">
    <location>
        <begin position="301"/>
        <end position="323"/>
    </location>
</feature>
<accession>A0ABW5X9S5</accession>
<dbReference type="EMBL" id="JBHUOJ010000037">
    <property type="protein sequence ID" value="MFD2835084.1"/>
    <property type="molecule type" value="Genomic_DNA"/>
</dbReference>
<feature type="transmembrane region" description="Helical" evidence="1">
    <location>
        <begin position="60"/>
        <end position="78"/>
    </location>
</feature>
<feature type="transmembrane region" description="Helical" evidence="1">
    <location>
        <begin position="430"/>
        <end position="448"/>
    </location>
</feature>
<evidence type="ECO:0000313" key="3">
    <source>
        <dbReference type="Proteomes" id="UP001597438"/>
    </source>
</evidence>
<keyword evidence="1" id="KW-0812">Transmembrane</keyword>
<proteinExistence type="predicted"/>
<feature type="transmembrane region" description="Helical" evidence="1">
    <location>
        <begin position="35"/>
        <end position="53"/>
    </location>
</feature>
<gene>
    <name evidence="2" type="ORF">ACFSYS_17475</name>
</gene>
<comment type="caution">
    <text evidence="2">The sequence shown here is derived from an EMBL/GenBank/DDBJ whole genome shotgun (WGS) entry which is preliminary data.</text>
</comment>
<feature type="transmembrane region" description="Helical" evidence="1">
    <location>
        <begin position="398"/>
        <end position="418"/>
    </location>
</feature>
<keyword evidence="2" id="KW-0808">Transferase</keyword>
<keyword evidence="2" id="KW-0328">Glycosyltransferase</keyword>
<evidence type="ECO:0000256" key="1">
    <source>
        <dbReference type="SAM" id="Phobius"/>
    </source>
</evidence>
<sequence length="479" mass="55087">MDLKKLQLYKTPLVFTISCFAFYLSFAYDLERPDFIKLAGLYLGLFFLSFKLIQMQKHNFWFLAGAALLFRLVFMFALPNLSQDYFRFIWDGRLIASGMNPYQFIPDNIIGSSNLVIAQASELIKGMGSLNAGNYSNYAPLNQLIFAVAGFLSAKSILGSAIIFRIVIILADFGTLFFGRKLLKSFGLPEHRIFWYILNPFIIIEMTGNLHFESVMVFLLIWSLYLLHQRKWIFSAIVFGLSISVKLLPLLFLPLLLKYFLRASTPLSMTTEKNSKGNATKTGHPGRLPARGTGSRRIDGFLKLIAFYFLVLATVVLSFLPFYSAEVFLNFMSSVGLWFGKFEFNASVYYIIRWIGFQWKGYNIIESAGTALAISTFLLVIIITFLRQYQTTKQLITNMLFAVTIYLIFSTTVHPWYLAIPLILSVFTEFKYVIVWSGAIILSYYAYSHSEFQENLWLIGLEYLLVAGYFLKEFFRKIY</sequence>
<reference evidence="3" key="1">
    <citation type="journal article" date="2019" name="Int. J. Syst. Evol. Microbiol.">
        <title>The Global Catalogue of Microorganisms (GCM) 10K type strain sequencing project: providing services to taxonomists for standard genome sequencing and annotation.</title>
        <authorList>
            <consortium name="The Broad Institute Genomics Platform"/>
            <consortium name="The Broad Institute Genome Sequencing Center for Infectious Disease"/>
            <person name="Wu L."/>
            <person name="Ma J."/>
        </authorList>
    </citation>
    <scope>NUCLEOTIDE SEQUENCE [LARGE SCALE GENOMIC DNA]</scope>
    <source>
        <strain evidence="3">KCTC 52925</strain>
    </source>
</reference>
<evidence type="ECO:0000313" key="2">
    <source>
        <dbReference type="EMBL" id="MFD2835084.1"/>
    </source>
</evidence>
<feature type="transmembrane region" description="Helical" evidence="1">
    <location>
        <begin position="454"/>
        <end position="471"/>
    </location>
</feature>
<feature type="transmembrane region" description="Helical" evidence="1">
    <location>
        <begin position="193"/>
        <end position="212"/>
    </location>
</feature>
<feature type="transmembrane region" description="Helical" evidence="1">
    <location>
        <begin position="144"/>
        <end position="173"/>
    </location>
</feature>
<protein>
    <submittedName>
        <fullName evidence="2">Mannosyltransferase</fullName>
    </submittedName>
</protein>
<feature type="transmembrane region" description="Helical" evidence="1">
    <location>
        <begin position="232"/>
        <end position="257"/>
    </location>
</feature>
<dbReference type="GO" id="GO:0016757">
    <property type="term" value="F:glycosyltransferase activity"/>
    <property type="evidence" value="ECO:0007669"/>
    <property type="project" value="UniProtKB-KW"/>
</dbReference>
<keyword evidence="3" id="KW-1185">Reference proteome</keyword>
<dbReference type="Proteomes" id="UP001597438">
    <property type="component" value="Unassembled WGS sequence"/>
</dbReference>
<keyword evidence="1" id="KW-1133">Transmembrane helix</keyword>